<accession>A0A498RCD7</accession>
<dbReference type="AlphaFoldDB" id="A0A498RCD7"/>
<sequence length="115" mass="13315">MTNEEFQRQVLEKFEQNDKFQKSAMEQLSALAQQLVAFQQFTLEQFDKLDKKITAVDKKVELVDQKATKSLLNIENELRPAIKALAEGQAAQQAQLDRIEAKVTIYDEIIFKRVK</sequence>
<organism evidence="1 2">
    <name type="scientific">Lucifera butyrica</name>
    <dbReference type="NCBI Taxonomy" id="1351585"/>
    <lineage>
        <taxon>Bacteria</taxon>
        <taxon>Bacillati</taxon>
        <taxon>Bacillota</taxon>
        <taxon>Negativicutes</taxon>
        <taxon>Veillonellales</taxon>
        <taxon>Veillonellaceae</taxon>
        <taxon>Lucifera</taxon>
    </lineage>
</organism>
<dbReference type="EMBL" id="UPPP01000082">
    <property type="protein sequence ID" value="VBB07892.1"/>
    <property type="molecule type" value="Genomic_DNA"/>
</dbReference>
<evidence type="ECO:0000313" key="1">
    <source>
        <dbReference type="EMBL" id="VBB07892.1"/>
    </source>
</evidence>
<name>A0A498RCD7_9FIRM</name>
<gene>
    <name evidence="1" type="ORF">LUCI_3157</name>
</gene>
<proteinExistence type="predicted"/>
<reference evidence="1 2" key="1">
    <citation type="submission" date="2018-06" db="EMBL/GenBank/DDBJ databases">
        <authorList>
            <person name="Strepis N."/>
        </authorList>
    </citation>
    <scope>NUCLEOTIDE SEQUENCE [LARGE SCALE GENOMIC DNA]</scope>
    <source>
        <strain evidence="1">LUCI</strain>
    </source>
</reference>
<dbReference type="Proteomes" id="UP000277811">
    <property type="component" value="Unassembled WGS sequence"/>
</dbReference>
<keyword evidence="2" id="KW-1185">Reference proteome</keyword>
<protein>
    <submittedName>
        <fullName evidence="1">Uncharacterized protein</fullName>
    </submittedName>
</protein>
<evidence type="ECO:0000313" key="2">
    <source>
        <dbReference type="Proteomes" id="UP000277811"/>
    </source>
</evidence>
<dbReference type="RefSeq" id="WP_122628812.1">
    <property type="nucleotide sequence ID" value="NZ_UPPP01000082.1"/>
</dbReference>